<evidence type="ECO:0000256" key="3">
    <source>
        <dbReference type="ARBA" id="ARBA00022448"/>
    </source>
</evidence>
<feature type="domain" description="T-SNARE coiled-coil homology" evidence="12">
    <location>
        <begin position="174"/>
        <end position="236"/>
    </location>
</feature>
<reference evidence="14" key="1">
    <citation type="submission" date="2019-06" db="EMBL/GenBank/DDBJ databases">
        <title>Draft genome sequence of the griseofulvin-producing fungus Xylaria cubensis strain G536.</title>
        <authorList>
            <person name="Mead M.E."/>
            <person name="Raja H.A."/>
            <person name="Steenwyk J.L."/>
            <person name="Knowles S.L."/>
            <person name="Oberlies N.H."/>
            <person name="Rokas A."/>
        </authorList>
    </citation>
    <scope>NUCLEOTIDE SEQUENCE [LARGE SCALE GENOMIC DNA]</scope>
    <source>
        <strain evidence="14">G536</strain>
    </source>
</reference>
<evidence type="ECO:0000256" key="11">
    <source>
        <dbReference type="SAM" id="MobiDB-lite"/>
    </source>
</evidence>
<evidence type="ECO:0000256" key="2">
    <source>
        <dbReference type="ARBA" id="ARBA00009063"/>
    </source>
</evidence>
<dbReference type="CDD" id="cd21444">
    <property type="entry name" value="SNARE_NTD_Tlg1p-like"/>
    <property type="match status" value="1"/>
</dbReference>
<keyword evidence="7" id="KW-0333">Golgi apparatus</keyword>
<dbReference type="Gene3D" id="1.20.5.110">
    <property type="match status" value="1"/>
</dbReference>
<name>A0A553HNH1_9PEZI</name>
<keyword evidence="4" id="KW-0812">Transmembrane</keyword>
<organism evidence="13 14">
    <name type="scientific">Xylaria flabelliformis</name>
    <dbReference type="NCBI Taxonomy" id="2512241"/>
    <lineage>
        <taxon>Eukaryota</taxon>
        <taxon>Fungi</taxon>
        <taxon>Dikarya</taxon>
        <taxon>Ascomycota</taxon>
        <taxon>Pezizomycotina</taxon>
        <taxon>Sordariomycetes</taxon>
        <taxon>Xylariomycetidae</taxon>
        <taxon>Xylariales</taxon>
        <taxon>Xylariaceae</taxon>
        <taxon>Xylaria</taxon>
    </lineage>
</organism>
<keyword evidence="5" id="KW-0653">Protein transport</keyword>
<dbReference type="SUPFAM" id="SSF58038">
    <property type="entry name" value="SNARE fusion complex"/>
    <property type="match status" value="1"/>
</dbReference>
<proteinExistence type="inferred from homology"/>
<dbReference type="InterPro" id="IPR000727">
    <property type="entry name" value="T_SNARE_dom"/>
</dbReference>
<dbReference type="SUPFAM" id="SSF47661">
    <property type="entry name" value="t-snare proteins"/>
    <property type="match status" value="1"/>
</dbReference>
<sequence length="285" mass="31688">MMSSMNEEDPFLQVQQDVLTQMQNTRPLFASYLRIRSLSSTPAQSPEVASARSDLESALSTLAEDLADLVESVRAVESDPSHYGLSAHEVSRRKKLVDEVGGEIEDMREELARQTATLASSSSSSSGPSGSRAAIEARAAANDDLPHPSTFAIDDAGSTQGDDNYAEFEHQQQLQMMRDQDQQLDGVFVTVGNLRRQADDMGRELEEQHEMLEHVDTLADRVGGRLQTGMQKLNYVVRQNEDRYGQGLVLLFKQAMAQRRHNVKPHQNRELSTLDIAICGLNAEW</sequence>
<accession>A0A553HNH1</accession>
<keyword evidence="14" id="KW-1185">Reference proteome</keyword>
<keyword evidence="3" id="KW-0813">Transport</keyword>
<evidence type="ECO:0000313" key="13">
    <source>
        <dbReference type="EMBL" id="TRX89502.1"/>
    </source>
</evidence>
<gene>
    <name evidence="13" type="ORF">FHL15_009546</name>
</gene>
<comment type="similarity">
    <text evidence="2">Belongs to the syntaxin family.</text>
</comment>
<feature type="compositionally biased region" description="Low complexity" evidence="11">
    <location>
        <begin position="120"/>
        <end position="140"/>
    </location>
</feature>
<dbReference type="InterPro" id="IPR015260">
    <property type="entry name" value="Syntaxin-6/10/61_N"/>
</dbReference>
<evidence type="ECO:0000313" key="14">
    <source>
        <dbReference type="Proteomes" id="UP000319160"/>
    </source>
</evidence>
<dbReference type="GO" id="GO:0000139">
    <property type="term" value="C:Golgi membrane"/>
    <property type="evidence" value="ECO:0007669"/>
    <property type="project" value="UniProtKB-SubCell"/>
</dbReference>
<dbReference type="EMBL" id="VFLP01000066">
    <property type="protein sequence ID" value="TRX89502.1"/>
    <property type="molecule type" value="Genomic_DNA"/>
</dbReference>
<evidence type="ECO:0000256" key="4">
    <source>
        <dbReference type="ARBA" id="ARBA00022692"/>
    </source>
</evidence>
<comment type="subcellular location">
    <subcellularLocation>
        <location evidence="1">Golgi apparatus membrane</location>
        <topology evidence="1">Single-pass type IV membrane protein</topology>
    </subcellularLocation>
</comment>
<dbReference type="FunFam" id="1.20.5.110:FF:000006">
    <property type="entry name" value="Syntaxin 6"/>
    <property type="match status" value="1"/>
</dbReference>
<dbReference type="InterPro" id="IPR048036">
    <property type="entry name" value="Tlg1p-like_N"/>
</dbReference>
<keyword evidence="8" id="KW-0175">Coiled coil</keyword>
<dbReference type="GO" id="GO:0048193">
    <property type="term" value="P:Golgi vesicle transport"/>
    <property type="evidence" value="ECO:0007669"/>
    <property type="project" value="InterPro"/>
</dbReference>
<feature type="region of interest" description="Disordered" evidence="11">
    <location>
        <begin position="113"/>
        <end position="163"/>
    </location>
</feature>
<dbReference type="OrthoDB" id="546861at2759"/>
<evidence type="ECO:0000256" key="9">
    <source>
        <dbReference type="ARBA" id="ARBA00023136"/>
    </source>
</evidence>
<dbReference type="AlphaFoldDB" id="A0A553HNH1"/>
<dbReference type="Pfam" id="PF09177">
    <property type="entry name" value="STX6_10_61_N"/>
    <property type="match status" value="1"/>
</dbReference>
<dbReference type="Proteomes" id="UP000319160">
    <property type="component" value="Unassembled WGS sequence"/>
</dbReference>
<keyword evidence="9" id="KW-0472">Membrane</keyword>
<evidence type="ECO:0000256" key="1">
    <source>
        <dbReference type="ARBA" id="ARBA00004409"/>
    </source>
</evidence>
<keyword evidence="6" id="KW-1133">Transmembrane helix</keyword>
<evidence type="ECO:0000256" key="10">
    <source>
        <dbReference type="ARBA" id="ARBA00073343"/>
    </source>
</evidence>
<evidence type="ECO:0000256" key="5">
    <source>
        <dbReference type="ARBA" id="ARBA00022927"/>
    </source>
</evidence>
<dbReference type="SMART" id="SM00397">
    <property type="entry name" value="t_SNARE"/>
    <property type="match status" value="1"/>
</dbReference>
<evidence type="ECO:0000256" key="6">
    <source>
        <dbReference type="ARBA" id="ARBA00022989"/>
    </source>
</evidence>
<dbReference type="FunFam" id="1.20.58.90:FF:000012">
    <property type="entry name" value="SNARE domain protein"/>
    <property type="match status" value="1"/>
</dbReference>
<dbReference type="STRING" id="2512241.A0A553HNH1"/>
<comment type="caution">
    <text evidence="13">The sequence shown here is derived from an EMBL/GenBank/DDBJ whole genome shotgun (WGS) entry which is preliminary data.</text>
</comment>
<dbReference type="CDD" id="cd15851">
    <property type="entry name" value="SNARE_Syntaxin6"/>
    <property type="match status" value="1"/>
</dbReference>
<evidence type="ECO:0000256" key="7">
    <source>
        <dbReference type="ARBA" id="ARBA00023034"/>
    </source>
</evidence>
<dbReference type="InterPro" id="IPR010989">
    <property type="entry name" value="SNARE"/>
</dbReference>
<evidence type="ECO:0000256" key="8">
    <source>
        <dbReference type="ARBA" id="ARBA00023054"/>
    </source>
</evidence>
<dbReference type="GO" id="GO:0015031">
    <property type="term" value="P:protein transport"/>
    <property type="evidence" value="ECO:0007669"/>
    <property type="project" value="UniProtKB-KW"/>
</dbReference>
<dbReference type="Gene3D" id="1.20.58.90">
    <property type="match status" value="1"/>
</dbReference>
<evidence type="ECO:0000259" key="12">
    <source>
        <dbReference type="PROSITE" id="PS50192"/>
    </source>
</evidence>
<dbReference type="PROSITE" id="PS50192">
    <property type="entry name" value="T_SNARE"/>
    <property type="match status" value="1"/>
</dbReference>
<protein>
    <recommendedName>
        <fullName evidence="10">t-SNARE affecting a late Golgi compartment protein 1</fullName>
    </recommendedName>
</protein>